<dbReference type="SUPFAM" id="SSF53756">
    <property type="entry name" value="UDP-Glycosyltransferase/glycogen phosphorylase"/>
    <property type="match status" value="1"/>
</dbReference>
<dbReference type="Proteomes" id="UP000034932">
    <property type="component" value="Unassembled WGS sequence"/>
</dbReference>
<reference evidence="2 3" key="1">
    <citation type="journal article" date="2015" name="Nature">
        <title>rRNA introns, odd ribosomes, and small enigmatic genomes across a large radiation of phyla.</title>
        <authorList>
            <person name="Brown C.T."/>
            <person name="Hug L.A."/>
            <person name="Thomas B.C."/>
            <person name="Sharon I."/>
            <person name="Castelle C.J."/>
            <person name="Singh A."/>
            <person name="Wilkins M.J."/>
            <person name="Williams K.H."/>
            <person name="Banfield J.F."/>
        </authorList>
    </citation>
    <scope>NUCLEOTIDE SEQUENCE [LARGE SCALE GENOMIC DNA]</scope>
</reference>
<dbReference type="AlphaFoldDB" id="A0A0G0P4B3"/>
<protein>
    <submittedName>
        <fullName evidence="2">Glycosyl transferase group 1</fullName>
    </submittedName>
</protein>
<keyword evidence="2" id="KW-0808">Transferase</keyword>
<proteinExistence type="predicted"/>
<dbReference type="Gene3D" id="3.40.50.2000">
    <property type="entry name" value="Glycogen Phosphorylase B"/>
    <property type="match status" value="1"/>
</dbReference>
<gene>
    <name evidence="2" type="ORF">UT19_C0023G0004</name>
</gene>
<organism evidence="2 3">
    <name type="scientific">Candidatus Woesebacteria bacterium GW2011_GWB1_39_10b</name>
    <dbReference type="NCBI Taxonomy" id="1618573"/>
    <lineage>
        <taxon>Bacteria</taxon>
        <taxon>Candidatus Woeseibacteriota</taxon>
    </lineage>
</organism>
<dbReference type="Pfam" id="PF13524">
    <property type="entry name" value="Glyco_trans_1_2"/>
    <property type="match status" value="1"/>
</dbReference>
<dbReference type="GO" id="GO:0016757">
    <property type="term" value="F:glycosyltransferase activity"/>
    <property type="evidence" value="ECO:0007669"/>
    <property type="project" value="TreeGrafter"/>
</dbReference>
<comment type="caution">
    <text evidence="2">The sequence shown here is derived from an EMBL/GenBank/DDBJ whole genome shotgun (WGS) entry which is preliminary data.</text>
</comment>
<dbReference type="PANTHER" id="PTHR12526:SF625">
    <property type="entry name" value="PHOSPHATIDYLINOSITOL GLYCAN-CLASS A"/>
    <property type="match status" value="1"/>
</dbReference>
<feature type="domain" description="Spore protein YkvP/CgeB glycosyl transferase-like" evidence="1">
    <location>
        <begin position="191"/>
        <end position="331"/>
    </location>
</feature>
<evidence type="ECO:0000259" key="1">
    <source>
        <dbReference type="Pfam" id="PF13524"/>
    </source>
</evidence>
<sequence length="342" mass="39666">MRINFLLPHLKLSGGVHVVITFAEELSKRGHGVIVAAENKRWTRYIRNLFNDHPLLSKNSKVRILRVENFSDLPKADIWVADSWKVAEKLYAINTHGAKFQHIQHDERMYHGNRADVDRVFRLPLKKFVNATWIYEIFKKEFNQETEILFNAIDCNLFNPNKRDRKDNDIDIRVLVLHHDYEWKKTKEGADIVRKLQKNHPNVKLILYGTRIKNINVPCDEYHYNVVGEQLARVFANSDIYLGCSIDDSRPIAHRWAMASCSALAIYDNVSVADYALDRETALIAKKGDAEDLSNKLEELIAHPDLRKKIADNALAYVHSLPTWQELTDKLESIFKEAILNK</sequence>
<dbReference type="CDD" id="cd03801">
    <property type="entry name" value="GT4_PimA-like"/>
    <property type="match status" value="1"/>
</dbReference>
<accession>A0A0G0P4B3</accession>
<dbReference type="PANTHER" id="PTHR12526">
    <property type="entry name" value="GLYCOSYLTRANSFERASE"/>
    <property type="match status" value="1"/>
</dbReference>
<evidence type="ECO:0000313" key="2">
    <source>
        <dbReference type="EMBL" id="KKQ92979.1"/>
    </source>
</evidence>
<dbReference type="STRING" id="1618573.UT19_C0023G0004"/>
<dbReference type="InterPro" id="IPR055259">
    <property type="entry name" value="YkvP/CgeB_Glyco_trans-like"/>
</dbReference>
<name>A0A0G0P4B3_9BACT</name>
<dbReference type="EMBL" id="LBVW01000023">
    <property type="protein sequence ID" value="KKQ92979.1"/>
    <property type="molecule type" value="Genomic_DNA"/>
</dbReference>
<evidence type="ECO:0000313" key="3">
    <source>
        <dbReference type="Proteomes" id="UP000034932"/>
    </source>
</evidence>
<dbReference type="Gene3D" id="3.40.50.11090">
    <property type="match status" value="1"/>
</dbReference>